<reference evidence="1 2" key="1">
    <citation type="submission" date="2023-07" db="EMBL/GenBank/DDBJ databases">
        <title>Genomic Encyclopedia of Type Strains, Phase IV (KMG-IV): sequencing the most valuable type-strain genomes for metagenomic binning, comparative biology and taxonomic classification.</title>
        <authorList>
            <person name="Goeker M."/>
        </authorList>
    </citation>
    <scope>NUCLEOTIDE SEQUENCE [LARGE SCALE GENOMIC DNA]</scope>
    <source>
        <strain evidence="1 2">DSM 5896</strain>
    </source>
</reference>
<dbReference type="Proteomes" id="UP001237448">
    <property type="component" value="Unassembled WGS sequence"/>
</dbReference>
<comment type="caution">
    <text evidence="1">The sequence shown here is derived from an EMBL/GenBank/DDBJ whole genome shotgun (WGS) entry which is preliminary data.</text>
</comment>
<dbReference type="EMBL" id="JAUSVK010000001">
    <property type="protein sequence ID" value="MDQ0395523.1"/>
    <property type="molecule type" value="Genomic_DNA"/>
</dbReference>
<protein>
    <submittedName>
        <fullName evidence="1">Uncharacterized protein</fullName>
    </submittedName>
</protein>
<accession>A0ABU0FN74</accession>
<sequence length="81" mass="9180">MSVRLRDEGTVELAGRCPADDAEPLLRLLLSEPGAQVDWRTCDHLHMALVQLLFIFRPPLVGPPRGDFLRRHVDPLLRRAS</sequence>
<dbReference type="RefSeq" id="WP_307434305.1">
    <property type="nucleotide sequence ID" value="NZ_JAUSVK010000001.1"/>
</dbReference>
<organism evidence="1 2">
    <name type="scientific">Labrys monachus</name>
    <dbReference type="NCBI Taxonomy" id="217067"/>
    <lineage>
        <taxon>Bacteria</taxon>
        <taxon>Pseudomonadati</taxon>
        <taxon>Pseudomonadota</taxon>
        <taxon>Alphaproteobacteria</taxon>
        <taxon>Hyphomicrobiales</taxon>
        <taxon>Xanthobacteraceae</taxon>
        <taxon>Labrys</taxon>
    </lineage>
</organism>
<proteinExistence type="predicted"/>
<name>A0ABU0FN74_9HYPH</name>
<gene>
    <name evidence="1" type="ORF">J3R73_005315</name>
</gene>
<keyword evidence="2" id="KW-1185">Reference proteome</keyword>
<evidence type="ECO:0000313" key="1">
    <source>
        <dbReference type="EMBL" id="MDQ0395523.1"/>
    </source>
</evidence>
<evidence type="ECO:0000313" key="2">
    <source>
        <dbReference type="Proteomes" id="UP001237448"/>
    </source>
</evidence>